<protein>
    <recommendedName>
        <fullName evidence="3">DUF1444 domain-containing protein</fullName>
    </recommendedName>
</protein>
<sequence>MRQPRHSAVAPPQTEALALVVPVMKARVPVEMQLEFPLPATEVPLAEPFAGNLLVGYAIDRVIDRAIDRPEAEAPAETCALEHIAPRHCAELGVEPPELREHAVANLRVRRPDVSFNWYPDVRAVSVTAGGDLEAGLVLDDGFVDKLAQDVEGDLVVAIPARDLFVATGTGHPDGVEKLRWVVDQIWSDDRRLPPEDASGIPPHGLAPQRPHLLLTRDLLVRRGTSWELFA</sequence>
<dbReference type="AlphaFoldDB" id="A0A1H6B5J5"/>
<dbReference type="OrthoDB" id="3468707at2"/>
<dbReference type="EMBL" id="FNVO01000006">
    <property type="protein sequence ID" value="SEG56121.1"/>
    <property type="molecule type" value="Genomic_DNA"/>
</dbReference>
<proteinExistence type="predicted"/>
<dbReference type="RefSeq" id="WP_103938783.1">
    <property type="nucleotide sequence ID" value="NZ_FNVO01000006.1"/>
</dbReference>
<evidence type="ECO:0008006" key="3">
    <source>
        <dbReference type="Google" id="ProtNLM"/>
    </source>
</evidence>
<organism evidence="1 2">
    <name type="scientific">Thermomonospora echinospora</name>
    <dbReference type="NCBI Taxonomy" id="1992"/>
    <lineage>
        <taxon>Bacteria</taxon>
        <taxon>Bacillati</taxon>
        <taxon>Actinomycetota</taxon>
        <taxon>Actinomycetes</taxon>
        <taxon>Streptosporangiales</taxon>
        <taxon>Thermomonosporaceae</taxon>
        <taxon>Thermomonospora</taxon>
    </lineage>
</organism>
<dbReference type="Proteomes" id="UP000236723">
    <property type="component" value="Unassembled WGS sequence"/>
</dbReference>
<gene>
    <name evidence="1" type="ORF">SAMN04489712_106286</name>
</gene>
<evidence type="ECO:0000313" key="2">
    <source>
        <dbReference type="Proteomes" id="UP000236723"/>
    </source>
</evidence>
<name>A0A1H6B5J5_9ACTN</name>
<keyword evidence="2" id="KW-1185">Reference proteome</keyword>
<evidence type="ECO:0000313" key="1">
    <source>
        <dbReference type="EMBL" id="SEG56121.1"/>
    </source>
</evidence>
<accession>A0A1H6B5J5</accession>
<reference evidence="2" key="1">
    <citation type="submission" date="2016-10" db="EMBL/GenBank/DDBJ databases">
        <authorList>
            <person name="Varghese N."/>
            <person name="Submissions S."/>
        </authorList>
    </citation>
    <scope>NUCLEOTIDE SEQUENCE [LARGE SCALE GENOMIC DNA]</scope>
    <source>
        <strain evidence="2">DSM 43163</strain>
    </source>
</reference>